<accession>A0AAV9HEU4</accession>
<gene>
    <name evidence="1" type="ORF">QBC42DRAFT_232309</name>
</gene>
<dbReference type="AlphaFoldDB" id="A0AAV9HEU4"/>
<evidence type="ECO:0000313" key="2">
    <source>
        <dbReference type="Proteomes" id="UP001321749"/>
    </source>
</evidence>
<proteinExistence type="predicted"/>
<sequence length="192" mass="21166">MIDPGDRTYPTVVTSTFASTRTQGGLTTVDQITILDNWTTSPDPTLVPYTMVQTETTQRTVSASGPAGAEPTVTVLSRTTTWIVWTVSAFDMPPYQPPQCPGPDGCAYGTIKPNYLCDGMRRETRCAAQCELRDWLWWCRADGGVDAPIGRVCSEGNQTDYKMLLEPCDHTDFKSGCPVCPGYERDWDSYGV</sequence>
<comment type="caution">
    <text evidence="1">The sequence shown here is derived from an EMBL/GenBank/DDBJ whole genome shotgun (WGS) entry which is preliminary data.</text>
</comment>
<reference evidence="1" key="2">
    <citation type="submission" date="2023-06" db="EMBL/GenBank/DDBJ databases">
        <authorList>
            <consortium name="Lawrence Berkeley National Laboratory"/>
            <person name="Mondo S.J."/>
            <person name="Hensen N."/>
            <person name="Bonometti L."/>
            <person name="Westerberg I."/>
            <person name="Brannstrom I.O."/>
            <person name="Guillou S."/>
            <person name="Cros-Aarteil S."/>
            <person name="Calhoun S."/>
            <person name="Haridas S."/>
            <person name="Kuo A."/>
            <person name="Pangilinan J."/>
            <person name="Riley R."/>
            <person name="Labutti K."/>
            <person name="Andreopoulos B."/>
            <person name="Lipzen A."/>
            <person name="Chen C."/>
            <person name="Yanf M."/>
            <person name="Daum C."/>
            <person name="Ng V."/>
            <person name="Clum A."/>
            <person name="Steindorff A."/>
            <person name="Ohm R."/>
            <person name="Martin F."/>
            <person name="Silar P."/>
            <person name="Natvig D."/>
            <person name="Lalanne C."/>
            <person name="Gautier V."/>
            <person name="Ament-Velasquez S.L."/>
            <person name="Kruys A."/>
            <person name="Hutchinson M.I."/>
            <person name="Powell A.J."/>
            <person name="Barry K."/>
            <person name="Miller A.N."/>
            <person name="Grigoriev I.V."/>
            <person name="Debuchy R."/>
            <person name="Gladieux P."/>
            <person name="Thoren M.H."/>
            <person name="Johannesson H."/>
        </authorList>
    </citation>
    <scope>NUCLEOTIDE SEQUENCE</scope>
    <source>
        <strain evidence="1">PSN324</strain>
    </source>
</reference>
<reference evidence="1" key="1">
    <citation type="journal article" date="2023" name="Mol. Phylogenet. Evol.">
        <title>Genome-scale phylogeny and comparative genomics of the fungal order Sordariales.</title>
        <authorList>
            <person name="Hensen N."/>
            <person name="Bonometti L."/>
            <person name="Westerberg I."/>
            <person name="Brannstrom I.O."/>
            <person name="Guillou S."/>
            <person name="Cros-Aarteil S."/>
            <person name="Calhoun S."/>
            <person name="Haridas S."/>
            <person name="Kuo A."/>
            <person name="Mondo S."/>
            <person name="Pangilinan J."/>
            <person name="Riley R."/>
            <person name="LaButti K."/>
            <person name="Andreopoulos B."/>
            <person name="Lipzen A."/>
            <person name="Chen C."/>
            <person name="Yan M."/>
            <person name="Daum C."/>
            <person name="Ng V."/>
            <person name="Clum A."/>
            <person name="Steindorff A."/>
            <person name="Ohm R.A."/>
            <person name="Martin F."/>
            <person name="Silar P."/>
            <person name="Natvig D.O."/>
            <person name="Lalanne C."/>
            <person name="Gautier V."/>
            <person name="Ament-Velasquez S.L."/>
            <person name="Kruys A."/>
            <person name="Hutchinson M.I."/>
            <person name="Powell A.J."/>
            <person name="Barry K."/>
            <person name="Miller A.N."/>
            <person name="Grigoriev I.V."/>
            <person name="Debuchy R."/>
            <person name="Gladieux P."/>
            <person name="Hiltunen Thoren M."/>
            <person name="Johannesson H."/>
        </authorList>
    </citation>
    <scope>NUCLEOTIDE SEQUENCE</scope>
    <source>
        <strain evidence="1">PSN324</strain>
    </source>
</reference>
<protein>
    <submittedName>
        <fullName evidence="1">Uncharacterized protein</fullName>
    </submittedName>
</protein>
<keyword evidence="2" id="KW-1185">Reference proteome</keyword>
<organism evidence="1 2">
    <name type="scientific">Cladorrhinum samala</name>
    <dbReference type="NCBI Taxonomy" id="585594"/>
    <lineage>
        <taxon>Eukaryota</taxon>
        <taxon>Fungi</taxon>
        <taxon>Dikarya</taxon>
        <taxon>Ascomycota</taxon>
        <taxon>Pezizomycotina</taxon>
        <taxon>Sordariomycetes</taxon>
        <taxon>Sordariomycetidae</taxon>
        <taxon>Sordariales</taxon>
        <taxon>Podosporaceae</taxon>
        <taxon>Cladorrhinum</taxon>
    </lineage>
</organism>
<name>A0AAV9HEU4_9PEZI</name>
<evidence type="ECO:0000313" key="1">
    <source>
        <dbReference type="EMBL" id="KAK4459175.1"/>
    </source>
</evidence>
<dbReference type="EMBL" id="MU865044">
    <property type="protein sequence ID" value="KAK4459175.1"/>
    <property type="molecule type" value="Genomic_DNA"/>
</dbReference>
<dbReference type="Proteomes" id="UP001321749">
    <property type="component" value="Unassembled WGS sequence"/>
</dbReference>